<organism evidence="1 2">
    <name type="scientific">Bauhinia variegata</name>
    <name type="common">Purple orchid tree</name>
    <name type="synonym">Phanera variegata</name>
    <dbReference type="NCBI Taxonomy" id="167791"/>
    <lineage>
        <taxon>Eukaryota</taxon>
        <taxon>Viridiplantae</taxon>
        <taxon>Streptophyta</taxon>
        <taxon>Embryophyta</taxon>
        <taxon>Tracheophyta</taxon>
        <taxon>Spermatophyta</taxon>
        <taxon>Magnoliopsida</taxon>
        <taxon>eudicotyledons</taxon>
        <taxon>Gunneridae</taxon>
        <taxon>Pentapetalae</taxon>
        <taxon>rosids</taxon>
        <taxon>fabids</taxon>
        <taxon>Fabales</taxon>
        <taxon>Fabaceae</taxon>
        <taxon>Cercidoideae</taxon>
        <taxon>Cercideae</taxon>
        <taxon>Bauhiniinae</taxon>
        <taxon>Bauhinia</taxon>
    </lineage>
</organism>
<keyword evidence="2" id="KW-1185">Reference proteome</keyword>
<comment type="caution">
    <text evidence="1">The sequence shown here is derived from an EMBL/GenBank/DDBJ whole genome shotgun (WGS) entry which is preliminary data.</text>
</comment>
<proteinExistence type="predicted"/>
<evidence type="ECO:0000313" key="1">
    <source>
        <dbReference type="EMBL" id="KAI4344877.1"/>
    </source>
</evidence>
<dbReference type="EMBL" id="CM039430">
    <property type="protein sequence ID" value="KAI4344877.1"/>
    <property type="molecule type" value="Genomic_DNA"/>
</dbReference>
<accession>A0ACB9P7X0</accession>
<name>A0ACB9P7X0_BAUVA</name>
<sequence length="387" mass="43150">MPMFTATLGSFSGISFHSQLSTPDSSIPSSISFPIIVRQFNFSKYAHKLTAKMPWYHTTRVFVSGNTEVENSENGTIVDPDGTRQAQKSADWKAAKAYQESGFIYDGRIEGFNVGGLLVRFHSLVGFLPFSQLSPSHSCKEPLKTIKGIAQGLVGSLISVKVIQADEDRRKLIFSEREAAWSKFSEQVKVGDVFEGRVGYAEDYGAFVHLCFPDGLHHLTGLVHIKEVSWDLVRDVRDILTEGDKVRVKVIDVDRVKKRIGLSIKQLEEDPLLETLDQVIPQDDSADPDSFSSIDNSGIEPLPGLDTILEELLEEDGIDDARISRQGFEKRVVSQDLQLWLSNAPPTNRRFTLLARAGRQVQEIHLTTSLDQEGIKGALQRVLERVP</sequence>
<dbReference type="Proteomes" id="UP000828941">
    <property type="component" value="Chromosome 5"/>
</dbReference>
<reference evidence="1 2" key="1">
    <citation type="journal article" date="2022" name="DNA Res.">
        <title>Chromosomal-level genome assembly of the orchid tree Bauhinia variegata (Leguminosae; Cercidoideae) supports the allotetraploid origin hypothesis of Bauhinia.</title>
        <authorList>
            <person name="Zhong Y."/>
            <person name="Chen Y."/>
            <person name="Zheng D."/>
            <person name="Pang J."/>
            <person name="Liu Y."/>
            <person name="Luo S."/>
            <person name="Meng S."/>
            <person name="Qian L."/>
            <person name="Wei D."/>
            <person name="Dai S."/>
            <person name="Zhou R."/>
        </authorList>
    </citation>
    <scope>NUCLEOTIDE SEQUENCE [LARGE SCALE GENOMIC DNA]</scope>
    <source>
        <strain evidence="1">BV-YZ2020</strain>
    </source>
</reference>
<gene>
    <name evidence="1" type="ORF">L6164_012062</name>
</gene>
<protein>
    <submittedName>
        <fullName evidence="1">Uncharacterized protein</fullName>
    </submittedName>
</protein>
<evidence type="ECO:0000313" key="2">
    <source>
        <dbReference type="Proteomes" id="UP000828941"/>
    </source>
</evidence>